<dbReference type="GO" id="GO:0071014">
    <property type="term" value="C:post-mRNA release spliceosomal complex"/>
    <property type="evidence" value="ECO:0007669"/>
    <property type="project" value="TreeGrafter"/>
</dbReference>
<evidence type="ECO:0008006" key="7">
    <source>
        <dbReference type="Google" id="ProtNLM"/>
    </source>
</evidence>
<comment type="caution">
    <text evidence="5">The sequence shown here is derived from an EMBL/GenBank/DDBJ whole genome shotgun (WGS) entry which is preliminary data.</text>
</comment>
<feature type="compositionally biased region" description="Basic and acidic residues" evidence="2">
    <location>
        <begin position="389"/>
        <end position="401"/>
    </location>
</feature>
<name>A0A978V493_ZIZJJ</name>
<dbReference type="Gene3D" id="3.30.428.10">
    <property type="entry name" value="HIT-like"/>
    <property type="match status" value="1"/>
</dbReference>
<feature type="compositionally biased region" description="Basic and acidic residues" evidence="2">
    <location>
        <begin position="56"/>
        <end position="76"/>
    </location>
</feature>
<dbReference type="InterPro" id="IPR036265">
    <property type="entry name" value="HIT-like_sf"/>
</dbReference>
<organism evidence="5 6">
    <name type="scientific">Ziziphus jujuba var. spinosa</name>
    <dbReference type="NCBI Taxonomy" id="714518"/>
    <lineage>
        <taxon>Eukaryota</taxon>
        <taxon>Viridiplantae</taxon>
        <taxon>Streptophyta</taxon>
        <taxon>Embryophyta</taxon>
        <taxon>Tracheophyta</taxon>
        <taxon>Spermatophyta</taxon>
        <taxon>Magnoliopsida</taxon>
        <taxon>eudicotyledons</taxon>
        <taxon>Gunneridae</taxon>
        <taxon>Pentapetalae</taxon>
        <taxon>rosids</taxon>
        <taxon>fabids</taxon>
        <taxon>Rosales</taxon>
        <taxon>Rhamnaceae</taxon>
        <taxon>Paliureae</taxon>
        <taxon>Ziziphus</taxon>
    </lineage>
</organism>
<evidence type="ECO:0000259" key="3">
    <source>
        <dbReference type="Pfam" id="PF04676"/>
    </source>
</evidence>
<feature type="compositionally biased region" description="Basic and acidic residues" evidence="2">
    <location>
        <begin position="166"/>
        <end position="175"/>
    </location>
</feature>
<gene>
    <name evidence="5" type="ORF">FEM48_Zijuj07G0110400</name>
</gene>
<feature type="region of interest" description="Disordered" evidence="2">
    <location>
        <begin position="301"/>
        <end position="332"/>
    </location>
</feature>
<feature type="compositionally biased region" description="Basic and acidic residues" evidence="2">
    <location>
        <begin position="221"/>
        <end position="232"/>
    </location>
</feature>
<feature type="region of interest" description="Disordered" evidence="2">
    <location>
        <begin position="1"/>
        <end position="134"/>
    </location>
</feature>
<evidence type="ECO:0000259" key="4">
    <source>
        <dbReference type="Pfam" id="PF04677"/>
    </source>
</evidence>
<dbReference type="AlphaFoldDB" id="A0A978V493"/>
<dbReference type="Pfam" id="PF04676">
    <property type="entry name" value="CwfJ_C_2"/>
    <property type="match status" value="1"/>
</dbReference>
<dbReference type="Proteomes" id="UP000813462">
    <property type="component" value="Unassembled WGS sequence"/>
</dbReference>
<dbReference type="InterPro" id="IPR006767">
    <property type="entry name" value="Cwf19-like_C_dom-2"/>
</dbReference>
<evidence type="ECO:0000256" key="2">
    <source>
        <dbReference type="SAM" id="MobiDB-lite"/>
    </source>
</evidence>
<proteinExistence type="inferred from homology"/>
<evidence type="ECO:0000313" key="5">
    <source>
        <dbReference type="EMBL" id="KAH7522176.1"/>
    </source>
</evidence>
<dbReference type="Pfam" id="PF04677">
    <property type="entry name" value="CwfJ_C_1"/>
    <property type="match status" value="1"/>
</dbReference>
<dbReference type="EMBL" id="JAEACU010000007">
    <property type="protein sequence ID" value="KAH7522176.1"/>
    <property type="molecule type" value="Genomic_DNA"/>
</dbReference>
<feature type="compositionally biased region" description="Basic residues" evidence="2">
    <location>
        <begin position="17"/>
        <end position="34"/>
    </location>
</feature>
<accession>A0A978V493</accession>
<dbReference type="InterPro" id="IPR006768">
    <property type="entry name" value="Cwf19-like_C_dom-1"/>
</dbReference>
<dbReference type="PANTHER" id="PTHR12072:SF5">
    <property type="entry name" value="CWF19-LIKE PROTEIN 2"/>
    <property type="match status" value="1"/>
</dbReference>
<dbReference type="SUPFAM" id="SSF54197">
    <property type="entry name" value="HIT-like"/>
    <property type="match status" value="1"/>
</dbReference>
<sequence>MNLAVLSQDEKSDAIKKKSKKSSRKEKHRLKKKSSQYDSSDEDLERIKRGSKKKWYSSEEHSSESEDDNSSKDGEKRHRTRKNSKYEAADMPKKRSGSGKEKDGGKKSKERRSQGDISDSDLSDGGMETSSLKDMEIVRKEIGLEWMLRPAKTDSKPTMPVEDEPEKAPTNEVVEERWGCLGQLTASVTSEKAAPSHAHLHAIKNRKRDTTEGHQAGSEAQSEKDVEKRTNREYLKDISIQRPKMREPRVQDSLSWGKKKGLNTRFAKDDASLVYEAVSSLNKFENDGSFMRQVLQKETSVGGPVGDVKPNLVSSERGRSSEPSAAVKDASSANQLAAKAFQLRLKGKHEEADKLLQEVENMRAEQGGGDHIIKQKMEESSSRYVMQDKSVRQKRNEDDGDMHLAQKIMENTRYNTYSQADDEYDYDGGPARKSRKKRGGDENRVAEKNTFGNRLLTQQERCLFCFENPKRPAHLVVAIANFSYLMLPQWEPVVPGHCCILPMQHVPSTRTVDDDVWEEIRNFKKCLIMMFAEQEKDVVFLETVMELAKQRRHCLVECIPLPRDVAKEAPLYFKKAIDEAEDEWSQHNAKKLIDTSVKGLRASIPANFPYFHVEFGLYKGFVHVIDDEKQFKSSLGLNVIRGMLQLPEEDMHRRRRYEAVEAQKQAVKSFARDWAPFDWTKQLHEG</sequence>
<feature type="compositionally biased region" description="Basic and acidic residues" evidence="2">
    <location>
        <begin position="84"/>
        <end position="114"/>
    </location>
</feature>
<feature type="domain" description="Cwf19-like C-terminal" evidence="4">
    <location>
        <begin position="454"/>
        <end position="574"/>
    </location>
</feature>
<feature type="domain" description="Cwf19-like protein C-terminal" evidence="3">
    <location>
        <begin position="583"/>
        <end position="680"/>
    </location>
</feature>
<evidence type="ECO:0000313" key="6">
    <source>
        <dbReference type="Proteomes" id="UP000813462"/>
    </source>
</evidence>
<dbReference type="GO" id="GO:0000398">
    <property type="term" value="P:mRNA splicing, via spliceosome"/>
    <property type="evidence" value="ECO:0007669"/>
    <property type="project" value="TreeGrafter"/>
</dbReference>
<dbReference type="InterPro" id="IPR040194">
    <property type="entry name" value="Cwf19-like"/>
</dbReference>
<feature type="compositionally biased region" description="Basic and acidic residues" evidence="2">
    <location>
        <begin position="371"/>
        <end position="381"/>
    </location>
</feature>
<feature type="region of interest" description="Disordered" evidence="2">
    <location>
        <begin position="203"/>
        <end position="232"/>
    </location>
</feature>
<protein>
    <recommendedName>
        <fullName evidence="7">CWF19-like protein 2</fullName>
    </recommendedName>
</protein>
<dbReference type="PANTHER" id="PTHR12072">
    <property type="entry name" value="CWF19, CELL CYCLE CONTROL PROTEIN"/>
    <property type="match status" value="1"/>
</dbReference>
<comment type="similarity">
    <text evidence="1">Belongs to the CWF19 family.</text>
</comment>
<feature type="region of interest" description="Disordered" evidence="2">
    <location>
        <begin position="366"/>
        <end position="401"/>
    </location>
</feature>
<feature type="region of interest" description="Disordered" evidence="2">
    <location>
        <begin position="149"/>
        <end position="175"/>
    </location>
</feature>
<feature type="region of interest" description="Disordered" evidence="2">
    <location>
        <begin position="420"/>
        <end position="446"/>
    </location>
</feature>
<evidence type="ECO:0000256" key="1">
    <source>
        <dbReference type="ARBA" id="ARBA00006795"/>
    </source>
</evidence>
<reference evidence="5" key="1">
    <citation type="journal article" date="2021" name="Front. Plant Sci.">
        <title>Chromosome-Scale Genome Assembly for Chinese Sour Jujube and Insights Into Its Genome Evolution and Domestication Signature.</title>
        <authorList>
            <person name="Shen L.-Y."/>
            <person name="Luo H."/>
            <person name="Wang X.-L."/>
            <person name="Wang X.-M."/>
            <person name="Qiu X.-J."/>
            <person name="Liu H."/>
            <person name="Zhou S.-S."/>
            <person name="Jia K.-H."/>
            <person name="Nie S."/>
            <person name="Bao Y.-T."/>
            <person name="Zhang R.-G."/>
            <person name="Yun Q.-Z."/>
            <person name="Chai Y.-H."/>
            <person name="Lu J.-Y."/>
            <person name="Li Y."/>
            <person name="Zhao S.-W."/>
            <person name="Mao J.-F."/>
            <person name="Jia S.-G."/>
            <person name="Mao Y.-M."/>
        </authorList>
    </citation>
    <scope>NUCLEOTIDE SEQUENCE</scope>
    <source>
        <strain evidence="5">AT0</strain>
        <tissue evidence="5">Leaf</tissue>
    </source>
</reference>